<dbReference type="Proteomes" id="UP000242287">
    <property type="component" value="Unassembled WGS sequence"/>
</dbReference>
<feature type="domain" description="C2" evidence="1">
    <location>
        <begin position="1"/>
        <end position="86"/>
    </location>
</feature>
<protein>
    <recommendedName>
        <fullName evidence="1">C2 domain-containing protein</fullName>
    </recommendedName>
</protein>
<organism evidence="2 3">
    <name type="scientific">Amanita thiersii Skay4041</name>
    <dbReference type="NCBI Taxonomy" id="703135"/>
    <lineage>
        <taxon>Eukaryota</taxon>
        <taxon>Fungi</taxon>
        <taxon>Dikarya</taxon>
        <taxon>Basidiomycota</taxon>
        <taxon>Agaricomycotina</taxon>
        <taxon>Agaricomycetes</taxon>
        <taxon>Agaricomycetidae</taxon>
        <taxon>Agaricales</taxon>
        <taxon>Pluteineae</taxon>
        <taxon>Amanitaceae</taxon>
        <taxon>Amanita</taxon>
    </lineage>
</organism>
<dbReference type="Gene3D" id="2.60.40.150">
    <property type="entry name" value="C2 domain"/>
    <property type="match status" value="1"/>
</dbReference>
<dbReference type="PROSITE" id="PS50004">
    <property type="entry name" value="C2"/>
    <property type="match status" value="1"/>
</dbReference>
<evidence type="ECO:0000313" key="2">
    <source>
        <dbReference type="EMBL" id="PFH45491.1"/>
    </source>
</evidence>
<dbReference type="Pfam" id="PF00168">
    <property type="entry name" value="C2"/>
    <property type="match status" value="1"/>
</dbReference>
<sequence length="155" mass="17255">YVSVSLLHTKQTTPIIKRSLNPVFPAKEATFEFPIYLSVVERLLGGVGVVELVVWDKDMFSRDYLGEVGVGVERWFKRSEEAFGWDEPGNKPFVLSLESTRANTAATGTIKIKMGFVHPPGGTSLLDFNEIYRMLVRRSRGVGLSVVSAPPVSFY</sequence>
<dbReference type="InterPro" id="IPR035892">
    <property type="entry name" value="C2_domain_sf"/>
</dbReference>
<gene>
    <name evidence="2" type="ORF">AMATHDRAFT_159435</name>
</gene>
<dbReference type="STRING" id="703135.A0A2A9NB61"/>
<feature type="non-terminal residue" evidence="2">
    <location>
        <position position="1"/>
    </location>
</feature>
<dbReference type="SUPFAM" id="SSF49562">
    <property type="entry name" value="C2 domain (Calcium/lipid-binding domain, CaLB)"/>
    <property type="match status" value="1"/>
</dbReference>
<name>A0A2A9NB61_9AGAR</name>
<evidence type="ECO:0000313" key="3">
    <source>
        <dbReference type="Proteomes" id="UP000242287"/>
    </source>
</evidence>
<dbReference type="InterPro" id="IPR000008">
    <property type="entry name" value="C2_dom"/>
</dbReference>
<keyword evidence="3" id="KW-1185">Reference proteome</keyword>
<dbReference type="AlphaFoldDB" id="A0A2A9NB61"/>
<dbReference type="CDD" id="cd00030">
    <property type="entry name" value="C2"/>
    <property type="match status" value="1"/>
</dbReference>
<dbReference type="OrthoDB" id="67700at2759"/>
<accession>A0A2A9NB61</accession>
<dbReference type="EMBL" id="KZ302366">
    <property type="protein sequence ID" value="PFH45491.1"/>
    <property type="molecule type" value="Genomic_DNA"/>
</dbReference>
<reference evidence="2 3" key="1">
    <citation type="submission" date="2014-02" db="EMBL/GenBank/DDBJ databases">
        <title>Transposable element dynamics among asymbiotic and ectomycorrhizal Amanita fungi.</title>
        <authorList>
            <consortium name="DOE Joint Genome Institute"/>
            <person name="Hess J."/>
            <person name="Skrede I."/>
            <person name="Wolfe B."/>
            <person name="LaButti K."/>
            <person name="Ohm R.A."/>
            <person name="Grigoriev I.V."/>
            <person name="Pringle A."/>
        </authorList>
    </citation>
    <scope>NUCLEOTIDE SEQUENCE [LARGE SCALE GENOMIC DNA]</scope>
    <source>
        <strain evidence="2 3">SKay4041</strain>
    </source>
</reference>
<evidence type="ECO:0000259" key="1">
    <source>
        <dbReference type="PROSITE" id="PS50004"/>
    </source>
</evidence>
<proteinExistence type="predicted"/>